<feature type="region of interest" description="Disordered" evidence="1">
    <location>
        <begin position="217"/>
        <end position="252"/>
    </location>
</feature>
<protein>
    <recommendedName>
        <fullName evidence="3">GLUG domain-containing protein</fullName>
    </recommendedName>
</protein>
<proteinExistence type="predicted"/>
<dbReference type="EMBL" id="FP565812">
    <property type="protein sequence ID" value="CBH22794.1"/>
    <property type="molecule type" value="Genomic_DNA"/>
</dbReference>
<feature type="compositionally biased region" description="Polar residues" evidence="1">
    <location>
        <begin position="903"/>
        <end position="917"/>
    </location>
</feature>
<feature type="chain" id="PRO_5003073089" description="GLUG domain-containing protein" evidence="2">
    <location>
        <begin position="28"/>
        <end position="945"/>
    </location>
</feature>
<evidence type="ECO:0000313" key="5">
    <source>
        <dbReference type="Proteomes" id="UP000000933"/>
    </source>
</evidence>
<keyword evidence="2" id="KW-0732">Signal</keyword>
<dbReference type="SUPFAM" id="SSF49464">
    <property type="entry name" value="Carboxypeptidase regulatory domain-like"/>
    <property type="match status" value="3"/>
</dbReference>
<dbReference type="RefSeq" id="WP_013060394.1">
    <property type="nucleotide sequence ID" value="NC_014030.1"/>
</dbReference>
<feature type="domain" description="GLUG" evidence="3">
    <location>
        <begin position="691"/>
        <end position="716"/>
    </location>
</feature>
<dbReference type="Proteomes" id="UP000000933">
    <property type="component" value="Plasmid pSR61"/>
</dbReference>
<name>D5H4F4_SALRM</name>
<gene>
    <name evidence="4" type="ORF">SRM_p61038</name>
</gene>
<dbReference type="InterPro" id="IPR008969">
    <property type="entry name" value="CarboxyPept-like_regulatory"/>
</dbReference>
<dbReference type="Pfam" id="PF07581">
    <property type="entry name" value="Glug"/>
    <property type="match status" value="1"/>
</dbReference>
<feature type="region of interest" description="Disordered" evidence="1">
    <location>
        <begin position="405"/>
        <end position="432"/>
    </location>
</feature>
<geneLocation type="plasmid" evidence="4 5">
    <name>pSR61</name>
</geneLocation>
<evidence type="ECO:0000259" key="3">
    <source>
        <dbReference type="Pfam" id="PF07581"/>
    </source>
</evidence>
<dbReference type="Gene3D" id="2.60.40.1120">
    <property type="entry name" value="Carboxypeptidase-like, regulatory domain"/>
    <property type="match status" value="5"/>
</dbReference>
<accession>D5H4F4</accession>
<dbReference type="Pfam" id="PF13620">
    <property type="entry name" value="CarboxypepD_reg"/>
    <property type="match status" value="1"/>
</dbReference>
<feature type="region of interest" description="Disordered" evidence="1">
    <location>
        <begin position="314"/>
        <end position="340"/>
    </location>
</feature>
<evidence type="ECO:0000313" key="4">
    <source>
        <dbReference type="EMBL" id="CBH22794.1"/>
    </source>
</evidence>
<feature type="region of interest" description="Disordered" evidence="1">
    <location>
        <begin position="891"/>
        <end position="917"/>
    </location>
</feature>
<dbReference type="HOGENOM" id="CLU_310984_0_0_10"/>
<dbReference type="Gene3D" id="2.160.20.110">
    <property type="match status" value="1"/>
</dbReference>
<evidence type="ECO:0000256" key="1">
    <source>
        <dbReference type="SAM" id="MobiDB-lite"/>
    </source>
</evidence>
<dbReference type="PROSITE" id="PS51257">
    <property type="entry name" value="PROKAR_LIPOPROTEIN"/>
    <property type="match status" value="1"/>
</dbReference>
<reference evidence="5" key="2">
    <citation type="submission" date="2010-04" db="EMBL/GenBank/DDBJ databases">
        <title>Genome sequence of Salinibacter ruber M8.</title>
        <authorList>
            <consortium name="Genoscope"/>
        </authorList>
    </citation>
    <scope>NUCLEOTIDE SEQUENCE [LARGE SCALE GENOMIC DNA]</scope>
    <source>
        <strain evidence="5">M8</strain>
        <plasmid evidence="5">pSR61</plasmid>
    </source>
</reference>
<evidence type="ECO:0000256" key="2">
    <source>
        <dbReference type="SAM" id="SignalP"/>
    </source>
</evidence>
<sequence>MQLSTSRVWFVLALFSLSILVSCDSGGGTPEPDEPSEVDVDVAGAVTSAENDEPIGGASVEVLRADNGNTLASATTDTTGSYEATFTIEESGTPDQIRLELSAEGFVDKEVSTGFQPSVTKDVTLEAMSMEASASGMVTDSDTGDPIEGASVTGTRPDGGEQLFETTTSSDGTYEASFEVADEPSEIEISANADGFEMASQTVTFSEDISVSFELPSATTQSTASGQVTREDNGDPIGGASVTGTRAGSGEKLFETTTASDGTYEASFEVADEPDEVTVQAEAEDFESGEQTANFGEQVTADVSLQPATIEATASGTVSRSDSGDPIEGATVTGTRADSGDKLFEATTSSDGSYKASYSLEATDEPSDVDFAVSAGDFKSGGATVAFAKEIARDFQLEPKTTEATVSGTVTRSDNSDPIDGVTVTGSPAGGSEKLFETTTNASGEYETTFEVKVPDEPDQISVAANSGDYDGSEKTVDFGSAITADFGLSPSEVNVTIDGTITAKLDGSTVEGAEVSAFRPNVSGALSSTTSKMGGAYSLSFTVLAPDAPAELRLEANESRFDEATLTVGFSESVSQGIALPSIEISSIEELQAIQTDSNFPIDGFYVQTSDIDASKTASWNGGKGFEPIGDDAISFTGAFNGNSFAIENLTVHRGEEDLVSLFGAVGEGGAVRNVVLQGVSIIEETSVLGSSSVGGLAGFNVGRISNCEVSGEVNGRINTGGLVGTNRGVISSSRASVTVSGVVETGGLVGENSSGVGTGIEGSIQNSIATGNVAGGNKTGGLVGDNFQTVEASVATGSVSGEVGNSESVGGLIGRINGSSNVISSYATGDVSGASEVGGLAGTNISGIEISESYASGLVSGDEDVGGIIGLNGTDGANLNALYWDTEASSQSSGVGRGDATGTTGLSTSEMQGNSAEENMDGFDFQNTWRVVMGDYPALQWEE</sequence>
<dbReference type="InterPro" id="IPR011493">
    <property type="entry name" value="GLUG"/>
</dbReference>
<keyword evidence="4" id="KW-0614">Plasmid</keyword>
<feature type="signal peptide" evidence="2">
    <location>
        <begin position="1"/>
        <end position="27"/>
    </location>
</feature>
<organism evidence="4 5">
    <name type="scientific">Salinibacter ruber (strain M8)</name>
    <dbReference type="NCBI Taxonomy" id="761659"/>
    <lineage>
        <taxon>Bacteria</taxon>
        <taxon>Pseudomonadati</taxon>
        <taxon>Rhodothermota</taxon>
        <taxon>Rhodothermia</taxon>
        <taxon>Rhodothermales</taxon>
        <taxon>Salinibacteraceae</taxon>
        <taxon>Salinibacter</taxon>
    </lineage>
</organism>
<dbReference type="AlphaFoldDB" id="D5H4F4"/>
<dbReference type="KEGG" id="srm:SRM_p61038"/>
<feature type="compositionally biased region" description="Polar residues" evidence="1">
    <location>
        <begin position="217"/>
        <end position="228"/>
    </location>
</feature>
<reference evidence="4 5" key="1">
    <citation type="journal article" date="2010" name="ISME J.">
        <title>Fine-scale evolution: genomic, phenotypic and ecological differentiation in two coexisting Salinibacter ruber strains.</title>
        <authorList>
            <person name="Pena A."/>
            <person name="Teeling H."/>
            <person name="Huerta-Cepas J."/>
            <person name="Santos F."/>
            <person name="Yarza P."/>
            <person name="Brito-Echeverria J."/>
            <person name="Lucio M."/>
            <person name="Schmitt-Kopplin P."/>
            <person name="Meseguer I."/>
            <person name="Schenowitz C."/>
            <person name="Dossat C."/>
            <person name="Barbe V."/>
            <person name="Dopazo J."/>
            <person name="Rossello-Mora R."/>
            <person name="Schuler M."/>
            <person name="Glockner F.O."/>
            <person name="Amann R."/>
            <person name="Gabaldon T."/>
            <person name="Anton J."/>
        </authorList>
    </citation>
    <scope>NUCLEOTIDE SEQUENCE [LARGE SCALE GENOMIC DNA]</scope>
    <source>
        <strain evidence="4 5">M8</strain>
        <plasmid evidence="5">pSR61</plasmid>
    </source>
</reference>